<gene>
    <name evidence="1" type="ORF">B4119_2162</name>
</gene>
<dbReference type="eggNOG" id="COG0456">
    <property type="taxonomic scope" value="Bacteria"/>
</dbReference>
<evidence type="ECO:0000313" key="1">
    <source>
        <dbReference type="EMBL" id="KYD15734.1"/>
    </source>
</evidence>
<sequence length="45" mass="5203">MIIRPLSSNESPPMPLLLVADPSKQLVLDYIRKMYLSFSKERLPD</sequence>
<dbReference type="GeneID" id="301191375"/>
<comment type="caution">
    <text evidence="1">The sequence shown here is derived from an EMBL/GenBank/DDBJ whole genome shotgun (WGS) entry which is preliminary data.</text>
</comment>
<dbReference type="EMBL" id="LQYS01000037">
    <property type="protein sequence ID" value="KYD15734.1"/>
    <property type="molecule type" value="Genomic_DNA"/>
</dbReference>
<dbReference type="Proteomes" id="UP000075455">
    <property type="component" value="Unassembled WGS sequence"/>
</dbReference>
<dbReference type="PATRIC" id="fig|81408.3.peg.3191"/>
<evidence type="ECO:0000313" key="2">
    <source>
        <dbReference type="Proteomes" id="UP000075455"/>
    </source>
</evidence>
<protein>
    <submittedName>
        <fullName evidence="1">Uncharacterized protein</fullName>
    </submittedName>
</protein>
<accession>A0A150LTV0</accession>
<dbReference type="STRING" id="81408.B4119_2162"/>
<reference evidence="1 2" key="1">
    <citation type="submission" date="2016-01" db="EMBL/GenBank/DDBJ databases">
        <title>Draft Genome Sequences of Seven Thermophilic Sporeformers Isolated from Foods.</title>
        <authorList>
            <person name="Berendsen E.M."/>
            <person name="Wells-Bennik M.H."/>
            <person name="Krawcyk A.O."/>
            <person name="De Jong A."/>
            <person name="Holsappel S."/>
            <person name="Eijlander R.T."/>
            <person name="Kuipers O.P."/>
        </authorList>
    </citation>
    <scope>NUCLEOTIDE SEQUENCE [LARGE SCALE GENOMIC DNA]</scope>
    <source>
        <strain evidence="1 2">B4119</strain>
    </source>
</reference>
<organism evidence="1 2">
    <name type="scientific">Saccharococcus caldoxylosilyticus</name>
    <dbReference type="NCBI Taxonomy" id="81408"/>
    <lineage>
        <taxon>Bacteria</taxon>
        <taxon>Bacillati</taxon>
        <taxon>Bacillota</taxon>
        <taxon>Bacilli</taxon>
        <taxon>Bacillales</taxon>
        <taxon>Anoxybacillaceae</taxon>
        <taxon>Saccharococcus</taxon>
    </lineage>
</organism>
<dbReference type="AlphaFoldDB" id="A0A150LTV0"/>
<name>A0A150LTV0_9BACL</name>
<dbReference type="RefSeq" id="WP_017437495.1">
    <property type="nucleotide sequence ID" value="NZ_CP040553.1"/>
</dbReference>
<proteinExistence type="predicted"/>